<gene>
    <name evidence="2" type="ORF">GOP47_0023260</name>
</gene>
<comment type="caution">
    <text evidence="2">The sequence shown here is derived from an EMBL/GenBank/DDBJ whole genome shotgun (WGS) entry which is preliminary data.</text>
</comment>
<evidence type="ECO:0000256" key="1">
    <source>
        <dbReference type="SAM" id="Phobius"/>
    </source>
</evidence>
<feature type="transmembrane region" description="Helical" evidence="1">
    <location>
        <begin position="233"/>
        <end position="254"/>
    </location>
</feature>
<proteinExistence type="predicted"/>
<accession>A0A9D4U716</accession>
<feature type="transmembrane region" description="Helical" evidence="1">
    <location>
        <begin position="266"/>
        <end position="292"/>
    </location>
</feature>
<dbReference type="PANTHER" id="PTHR34116">
    <property type="entry name" value="PLASMINOGEN ACTIVATOR INHIBITOR"/>
    <property type="match status" value="1"/>
</dbReference>
<feature type="transmembrane region" description="Helical" evidence="1">
    <location>
        <begin position="137"/>
        <end position="157"/>
    </location>
</feature>
<protein>
    <submittedName>
        <fullName evidence="2">Uncharacterized protein</fullName>
    </submittedName>
</protein>
<keyword evidence="1" id="KW-1133">Transmembrane helix</keyword>
<organism evidence="2 3">
    <name type="scientific">Adiantum capillus-veneris</name>
    <name type="common">Maidenhair fern</name>
    <dbReference type="NCBI Taxonomy" id="13818"/>
    <lineage>
        <taxon>Eukaryota</taxon>
        <taxon>Viridiplantae</taxon>
        <taxon>Streptophyta</taxon>
        <taxon>Embryophyta</taxon>
        <taxon>Tracheophyta</taxon>
        <taxon>Polypodiopsida</taxon>
        <taxon>Polypodiidae</taxon>
        <taxon>Polypodiales</taxon>
        <taxon>Pteridineae</taxon>
        <taxon>Pteridaceae</taxon>
        <taxon>Vittarioideae</taxon>
        <taxon>Adiantum</taxon>
    </lineage>
</organism>
<sequence length="402" mass="43829">MPQTSSASDVLGIGTLVLVVICCCVGACCLAYVLFFHFRVGKERQPLLRDFDSPWVVRLVLICLSMLWTLGELFRLPWLREKDRMLHNMGIGSQENLCRFHVVWSVGLMEPGLLLTVLFLVQGSLQEAPRHLNGRVLLLMCLSCLPVFVLQLSLAAAGHGSSSKGFGSALPSYFTRSYKVIQEGSNSQLALCNYPLFSILALGIFSMVFVFCFARLGYRMLCHVINRKLRMRVYWLLTTVLLFLPLHVILLGVTVKLDPNRTVHEILMFLGFLTLLLCVAAAMGVLVILPVADAIAVHYFFRSRDQSWQNFSASAVEAFGGSPPPTGVSDNEDSPNNAARSLLLGAPSASGTDVGSSSRDGSLTFDVGKDLTLGPGGWLVDVPGFVASPPSPVLPGRPLTLL</sequence>
<feature type="transmembrane region" description="Helical" evidence="1">
    <location>
        <begin position="12"/>
        <end position="35"/>
    </location>
</feature>
<dbReference type="OrthoDB" id="539709at2759"/>
<keyword evidence="1" id="KW-0472">Membrane</keyword>
<dbReference type="Proteomes" id="UP000886520">
    <property type="component" value="Chromosome 22"/>
</dbReference>
<reference evidence="2" key="1">
    <citation type="submission" date="2021-01" db="EMBL/GenBank/DDBJ databases">
        <title>Adiantum capillus-veneris genome.</title>
        <authorList>
            <person name="Fang Y."/>
            <person name="Liao Q."/>
        </authorList>
    </citation>
    <scope>NUCLEOTIDE SEQUENCE</scope>
    <source>
        <strain evidence="2">H3</strain>
        <tissue evidence="2">Leaf</tissue>
    </source>
</reference>
<name>A0A9D4U716_ADICA</name>
<feature type="transmembrane region" description="Helical" evidence="1">
    <location>
        <begin position="194"/>
        <end position="213"/>
    </location>
</feature>
<evidence type="ECO:0000313" key="3">
    <source>
        <dbReference type="Proteomes" id="UP000886520"/>
    </source>
</evidence>
<keyword evidence="1" id="KW-0812">Transmembrane</keyword>
<feature type="transmembrane region" description="Helical" evidence="1">
    <location>
        <begin position="55"/>
        <end position="76"/>
    </location>
</feature>
<dbReference type="AlphaFoldDB" id="A0A9D4U716"/>
<feature type="transmembrane region" description="Helical" evidence="1">
    <location>
        <begin position="102"/>
        <end position="125"/>
    </location>
</feature>
<keyword evidence="3" id="KW-1185">Reference proteome</keyword>
<dbReference type="PANTHER" id="PTHR34116:SF2">
    <property type="entry name" value="THH1_TOM1_TOM3 DOMAIN-CONTAINING PROTEIN"/>
    <property type="match status" value="1"/>
</dbReference>
<dbReference type="EMBL" id="JABFUD020000022">
    <property type="protein sequence ID" value="KAI5062721.1"/>
    <property type="molecule type" value="Genomic_DNA"/>
</dbReference>
<evidence type="ECO:0000313" key="2">
    <source>
        <dbReference type="EMBL" id="KAI5062721.1"/>
    </source>
</evidence>